<evidence type="ECO:0000259" key="20">
    <source>
        <dbReference type="Pfam" id="PF00155"/>
    </source>
</evidence>
<dbReference type="GO" id="GO:0046513">
    <property type="term" value="P:ceramide biosynthetic process"/>
    <property type="evidence" value="ECO:0007669"/>
    <property type="project" value="TreeGrafter"/>
</dbReference>
<reference evidence="21" key="1">
    <citation type="submission" date="2025-08" db="UniProtKB">
        <authorList>
            <consortium name="Ensembl"/>
        </authorList>
    </citation>
    <scope>IDENTIFICATION</scope>
</reference>
<comment type="pathway">
    <text evidence="2">Lipid metabolism; sphingolipid metabolism.</text>
</comment>
<sequence length="454" mass="50955">MTILKKQNKHTHTDAGLPRDGALSRDSVKMAAGQQWVLVEMVQAFYEAPAYHLILEVFGDSTVLFFYRPPSHRIIVNGKECINFASFNFLGLLDSERVKLKALSSLKKYGVGTCGPRGFYGTFDVHLELEERLAKFMRTEEAIIYSYGFATIASAIPAYSKRGDIVFVDEAACFSIQKGLQASRSFVKYFKHNDMEDLERLLKEQEIEDQKNPRKAKVIRRFIVVEGLYINTADLCPLPELVKLKYKYKVRIFLEESMSFGVLGEHGRGVTEHFGVNIDDIDLISANMENALASIGGFCCGRSFVIDHQRLSGQGYCFSASLPPMLASAAIEALNIMEEDPGVFRVLRDKCKHVHKALQGTPGLKVAGEPLAPALHLQLENSTGSRTNDLKLLRAIVDYSLERRIALTLARYLDKEERFLPPPSIRVVVTVEQTQEEIEKAAQCIREAAVKILK</sequence>
<evidence type="ECO:0000256" key="2">
    <source>
        <dbReference type="ARBA" id="ARBA00004760"/>
    </source>
</evidence>
<comment type="similarity">
    <text evidence="4">Belongs to the class-II pyridoxal-phosphate-dependent aminotransferase family.</text>
</comment>
<evidence type="ECO:0000256" key="10">
    <source>
        <dbReference type="ARBA" id="ARBA00023315"/>
    </source>
</evidence>
<dbReference type="Proteomes" id="UP000472270">
    <property type="component" value="Unassembled WGS sequence"/>
</dbReference>
<feature type="compositionally biased region" description="Basic residues" evidence="19">
    <location>
        <begin position="1"/>
        <end position="10"/>
    </location>
</feature>
<gene>
    <name evidence="21" type="primary">LOC107715883</name>
</gene>
<comment type="catalytic activity">
    <reaction evidence="17">
        <text>dodecanoyl-CoA + L-serine + H(+) = 3-oxotetradecasphinganine + CO2 + CoA</text>
        <dbReference type="Rhea" id="RHEA:35679"/>
        <dbReference type="ChEBI" id="CHEBI:15378"/>
        <dbReference type="ChEBI" id="CHEBI:16526"/>
        <dbReference type="ChEBI" id="CHEBI:33384"/>
        <dbReference type="ChEBI" id="CHEBI:57287"/>
        <dbReference type="ChEBI" id="CHEBI:57375"/>
        <dbReference type="ChEBI" id="CHEBI:71008"/>
    </reaction>
    <physiologicalReaction direction="left-to-right" evidence="17">
        <dbReference type="Rhea" id="RHEA:35680"/>
    </physiologicalReaction>
</comment>
<keyword evidence="22" id="KW-1185">Reference proteome</keyword>
<evidence type="ECO:0000256" key="18">
    <source>
        <dbReference type="ARBA" id="ARBA00048253"/>
    </source>
</evidence>
<organism evidence="21 22">
    <name type="scientific">Sinocyclocheilus rhinocerous</name>
    <dbReference type="NCBI Taxonomy" id="307959"/>
    <lineage>
        <taxon>Eukaryota</taxon>
        <taxon>Metazoa</taxon>
        <taxon>Chordata</taxon>
        <taxon>Craniata</taxon>
        <taxon>Vertebrata</taxon>
        <taxon>Euteleostomi</taxon>
        <taxon>Actinopterygii</taxon>
        <taxon>Neopterygii</taxon>
        <taxon>Teleostei</taxon>
        <taxon>Ostariophysi</taxon>
        <taxon>Cypriniformes</taxon>
        <taxon>Cyprinidae</taxon>
        <taxon>Cyprininae</taxon>
        <taxon>Sinocyclocheilus</taxon>
    </lineage>
</organism>
<dbReference type="GO" id="GO:0030170">
    <property type="term" value="F:pyridoxal phosphate binding"/>
    <property type="evidence" value="ECO:0007669"/>
    <property type="project" value="InterPro"/>
</dbReference>
<dbReference type="PANTHER" id="PTHR13693">
    <property type="entry name" value="CLASS II AMINOTRANSFERASE/8-AMINO-7-OXONONANOATE SYNTHASE"/>
    <property type="match status" value="1"/>
</dbReference>
<comment type="catalytic activity">
    <reaction evidence="18">
        <text>tetradecanoyl-CoA + L-serine + H(+) = 3-oxohexadecasphinganine + CO2 + CoA</text>
        <dbReference type="Rhea" id="RHEA:35675"/>
        <dbReference type="ChEBI" id="CHEBI:15378"/>
        <dbReference type="ChEBI" id="CHEBI:16526"/>
        <dbReference type="ChEBI" id="CHEBI:33384"/>
        <dbReference type="ChEBI" id="CHEBI:57287"/>
        <dbReference type="ChEBI" id="CHEBI:57385"/>
        <dbReference type="ChEBI" id="CHEBI:71007"/>
    </reaction>
    <physiologicalReaction direction="left-to-right" evidence="18">
        <dbReference type="Rhea" id="RHEA:35676"/>
    </physiologicalReaction>
</comment>
<reference evidence="21" key="2">
    <citation type="submission" date="2025-09" db="UniProtKB">
        <authorList>
            <consortium name="Ensembl"/>
        </authorList>
    </citation>
    <scope>IDENTIFICATION</scope>
</reference>
<evidence type="ECO:0000256" key="1">
    <source>
        <dbReference type="ARBA" id="ARBA00001933"/>
    </source>
</evidence>
<accession>A0A673IF56</accession>
<feature type="domain" description="Aminotransferase class I/classII large" evidence="20">
    <location>
        <begin position="80"/>
        <end position="443"/>
    </location>
</feature>
<evidence type="ECO:0000313" key="21">
    <source>
        <dbReference type="Ensembl" id="ENSSRHP00000039557.1"/>
    </source>
</evidence>
<dbReference type="PANTHER" id="PTHR13693:SF2">
    <property type="entry name" value="SERINE PALMITOYLTRANSFERASE 1"/>
    <property type="match status" value="1"/>
</dbReference>
<evidence type="ECO:0000256" key="4">
    <source>
        <dbReference type="ARBA" id="ARBA00008392"/>
    </source>
</evidence>
<dbReference type="GO" id="GO:0046512">
    <property type="term" value="P:sphingosine biosynthetic process"/>
    <property type="evidence" value="ECO:0007669"/>
    <property type="project" value="TreeGrafter"/>
</dbReference>
<evidence type="ECO:0000256" key="16">
    <source>
        <dbReference type="ARBA" id="ARBA00047854"/>
    </source>
</evidence>
<dbReference type="InterPro" id="IPR015422">
    <property type="entry name" value="PyrdxlP-dep_Trfase_small"/>
</dbReference>
<name>A0A673IF56_9TELE</name>
<dbReference type="EC" id="2.3.1.50" evidence="5"/>
<evidence type="ECO:0000256" key="14">
    <source>
        <dbReference type="ARBA" id="ARBA00045191"/>
    </source>
</evidence>
<comment type="cofactor">
    <cofactor evidence="1">
        <name>pyridoxal 5'-phosphate</name>
        <dbReference type="ChEBI" id="CHEBI:597326"/>
    </cofactor>
</comment>
<comment type="catalytic activity">
    <reaction evidence="15">
        <text>octadecanoyl-CoA + L-serine + H(+) = 3-oxoeicosasphinganine + CO2 + CoA</text>
        <dbReference type="Rhea" id="RHEA:33683"/>
        <dbReference type="ChEBI" id="CHEBI:15378"/>
        <dbReference type="ChEBI" id="CHEBI:16526"/>
        <dbReference type="ChEBI" id="CHEBI:33384"/>
        <dbReference type="ChEBI" id="CHEBI:57287"/>
        <dbReference type="ChEBI" id="CHEBI:57394"/>
        <dbReference type="ChEBI" id="CHEBI:65073"/>
    </reaction>
    <physiologicalReaction direction="left-to-right" evidence="15">
        <dbReference type="Rhea" id="RHEA:33684"/>
    </physiologicalReaction>
</comment>
<dbReference type="GO" id="GO:0004758">
    <property type="term" value="F:serine C-palmitoyltransferase activity"/>
    <property type="evidence" value="ECO:0007669"/>
    <property type="project" value="UniProtKB-EC"/>
</dbReference>
<evidence type="ECO:0000256" key="3">
    <source>
        <dbReference type="ARBA" id="ARBA00004991"/>
    </source>
</evidence>
<evidence type="ECO:0000256" key="7">
    <source>
        <dbReference type="ARBA" id="ARBA00022898"/>
    </source>
</evidence>
<evidence type="ECO:0000256" key="6">
    <source>
        <dbReference type="ARBA" id="ARBA00022679"/>
    </source>
</evidence>
<keyword evidence="8" id="KW-0746">Sphingolipid metabolism</keyword>
<keyword evidence="7" id="KW-0663">Pyridoxal phosphate</keyword>
<dbReference type="GO" id="GO:0005783">
    <property type="term" value="C:endoplasmic reticulum"/>
    <property type="evidence" value="ECO:0007669"/>
    <property type="project" value="TreeGrafter"/>
</dbReference>
<keyword evidence="10" id="KW-0012">Acyltransferase</keyword>
<comment type="catalytic activity">
    <reaction evidence="16">
        <text>L-serine + hexadecanoyl-CoA + H(+) = 3-oxosphinganine + CO2 + CoA</text>
        <dbReference type="Rhea" id="RHEA:14761"/>
        <dbReference type="ChEBI" id="CHEBI:15378"/>
        <dbReference type="ChEBI" id="CHEBI:16526"/>
        <dbReference type="ChEBI" id="CHEBI:33384"/>
        <dbReference type="ChEBI" id="CHEBI:57287"/>
        <dbReference type="ChEBI" id="CHEBI:57379"/>
        <dbReference type="ChEBI" id="CHEBI:58299"/>
        <dbReference type="EC" id="2.3.1.50"/>
    </reaction>
    <physiologicalReaction direction="left-to-right" evidence="16">
        <dbReference type="Rhea" id="RHEA:14762"/>
    </physiologicalReaction>
</comment>
<protein>
    <recommendedName>
        <fullName evidence="11">Serine palmitoyltransferase 1</fullName>
        <ecNumber evidence="5">2.3.1.50</ecNumber>
    </recommendedName>
    <alternativeName>
        <fullName evidence="12">Long chain base biosynthesis protein 1</fullName>
    </alternativeName>
    <alternativeName>
        <fullName evidence="13">Serine-palmitoyl-CoA transferase 1</fullName>
    </alternativeName>
</protein>
<dbReference type="InterPro" id="IPR015424">
    <property type="entry name" value="PyrdxlP-dep_Trfase"/>
</dbReference>
<dbReference type="Pfam" id="PF00155">
    <property type="entry name" value="Aminotran_1_2"/>
    <property type="match status" value="1"/>
</dbReference>
<feature type="region of interest" description="Disordered" evidence="19">
    <location>
        <begin position="1"/>
        <end position="20"/>
    </location>
</feature>
<dbReference type="SUPFAM" id="SSF53383">
    <property type="entry name" value="PLP-dependent transferases"/>
    <property type="match status" value="1"/>
</dbReference>
<evidence type="ECO:0000256" key="11">
    <source>
        <dbReference type="ARBA" id="ARBA00041066"/>
    </source>
</evidence>
<evidence type="ECO:0000256" key="9">
    <source>
        <dbReference type="ARBA" id="ARBA00023098"/>
    </source>
</evidence>
<evidence type="ECO:0000313" key="22">
    <source>
        <dbReference type="Proteomes" id="UP000472270"/>
    </source>
</evidence>
<comment type="pathway">
    <text evidence="3">Sphingolipid metabolism.</text>
</comment>
<comment type="function">
    <text evidence="14">Component of the serine palmitoyltransferase multisubunit enzyme (SPT) that catalyzes the initial and rate-limiting step in sphingolipid biosynthesis by condensing L-serine and activated acyl-CoA (most commonly palmitoyl-CoA) to form long-chain bases. The SPT complex is also composed of SPTLC2 or SPTLC3 and SPTSSA or SPTSSB. Within this complex, the heterodimer with SPTLC2 or SPTLC3 forms the catalytic core. The composition of the serine palmitoyltransferase (SPT) complex determines the substrate preference. The SPTLC1-SPTLC2-SPTSSA complex shows a strong preference for C16-CoA substrate, while the SPTLC1-SPTLC3-SPTSSA isozyme uses both C14-CoA and C16-CoA as substrates, with a slight preference for C14-CoA. The SPTLC1-SPTLC2-SPTSSB complex shows a strong preference for C18-CoA substrate, while the SPTLC1-SPTLC3-SPTSSB isozyme displays an ability to use a broader range of acyl-CoAs, without apparent preference. Required for adipocyte cell viability and metabolic homeostasis.</text>
</comment>
<evidence type="ECO:0000256" key="12">
    <source>
        <dbReference type="ARBA" id="ARBA00041765"/>
    </source>
</evidence>
<dbReference type="Ensembl" id="ENSSRHT00000040680.1">
    <property type="protein sequence ID" value="ENSSRHP00000039557.1"/>
    <property type="gene ID" value="ENSSRHG00000019415.1"/>
</dbReference>
<dbReference type="InterPro" id="IPR050087">
    <property type="entry name" value="AON_synthase_class-II"/>
</dbReference>
<keyword evidence="9" id="KW-0443">Lipid metabolism</keyword>
<dbReference type="Gene3D" id="3.40.640.10">
    <property type="entry name" value="Type I PLP-dependent aspartate aminotransferase-like (Major domain)"/>
    <property type="match status" value="1"/>
</dbReference>
<evidence type="ECO:0000256" key="17">
    <source>
        <dbReference type="ARBA" id="ARBA00047997"/>
    </source>
</evidence>
<dbReference type="InterPro" id="IPR004839">
    <property type="entry name" value="Aminotransferase_I/II_large"/>
</dbReference>
<evidence type="ECO:0000256" key="8">
    <source>
        <dbReference type="ARBA" id="ARBA00022919"/>
    </source>
</evidence>
<dbReference type="FunFam" id="3.40.640.10:FF:000049">
    <property type="entry name" value="serine palmitoyltransferase 1 isoform X1"/>
    <property type="match status" value="1"/>
</dbReference>
<evidence type="ECO:0000256" key="15">
    <source>
        <dbReference type="ARBA" id="ARBA00047694"/>
    </source>
</evidence>
<evidence type="ECO:0000256" key="19">
    <source>
        <dbReference type="SAM" id="MobiDB-lite"/>
    </source>
</evidence>
<evidence type="ECO:0000256" key="5">
    <source>
        <dbReference type="ARBA" id="ARBA00013220"/>
    </source>
</evidence>
<dbReference type="Gene3D" id="3.90.1150.10">
    <property type="entry name" value="Aspartate Aminotransferase, domain 1"/>
    <property type="match status" value="1"/>
</dbReference>
<dbReference type="GO" id="GO:0016020">
    <property type="term" value="C:membrane"/>
    <property type="evidence" value="ECO:0007669"/>
    <property type="project" value="GOC"/>
</dbReference>
<dbReference type="InterPro" id="IPR015421">
    <property type="entry name" value="PyrdxlP-dep_Trfase_major"/>
</dbReference>
<dbReference type="AlphaFoldDB" id="A0A673IF56"/>
<proteinExistence type="inferred from homology"/>
<keyword evidence="6" id="KW-0808">Transferase</keyword>
<evidence type="ECO:0000256" key="13">
    <source>
        <dbReference type="ARBA" id="ARBA00042649"/>
    </source>
</evidence>